<organism evidence="1 2">
    <name type="scientific">Meloidogyne enterolobii</name>
    <name type="common">Root-knot nematode worm</name>
    <name type="synonym">Meloidogyne mayaguensis</name>
    <dbReference type="NCBI Taxonomy" id="390850"/>
    <lineage>
        <taxon>Eukaryota</taxon>
        <taxon>Metazoa</taxon>
        <taxon>Ecdysozoa</taxon>
        <taxon>Nematoda</taxon>
        <taxon>Chromadorea</taxon>
        <taxon>Rhabditida</taxon>
        <taxon>Tylenchina</taxon>
        <taxon>Tylenchomorpha</taxon>
        <taxon>Tylenchoidea</taxon>
        <taxon>Meloidogynidae</taxon>
        <taxon>Meloidogyninae</taxon>
        <taxon>Meloidogyne</taxon>
    </lineage>
</organism>
<protein>
    <submittedName>
        <fullName evidence="1">Uncharacterized protein</fullName>
    </submittedName>
</protein>
<name>A0A6V7XMJ6_MELEN</name>
<evidence type="ECO:0000313" key="1">
    <source>
        <dbReference type="EMBL" id="CAD2200534.1"/>
    </source>
</evidence>
<comment type="caution">
    <text evidence="1">The sequence shown here is derived from an EMBL/GenBank/DDBJ whole genome shotgun (WGS) entry which is preliminary data.</text>
</comment>
<dbReference type="Proteomes" id="UP000580250">
    <property type="component" value="Unassembled WGS sequence"/>
</dbReference>
<sequence length="51" mass="6046">MVNSSVLNRLLMDLKRFREERWRSHPGGGILYAGDIDDSTKRQRNWRSNRG</sequence>
<dbReference type="EMBL" id="CAJEWN010001867">
    <property type="protein sequence ID" value="CAD2200534.1"/>
    <property type="molecule type" value="Genomic_DNA"/>
</dbReference>
<dbReference type="AlphaFoldDB" id="A0A6V7XMJ6"/>
<accession>A0A6V7XMJ6</accession>
<gene>
    <name evidence="1" type="ORF">MENT_LOCUS54009</name>
</gene>
<evidence type="ECO:0000313" key="2">
    <source>
        <dbReference type="Proteomes" id="UP000580250"/>
    </source>
</evidence>
<reference evidence="1 2" key="1">
    <citation type="submission" date="2020-08" db="EMBL/GenBank/DDBJ databases">
        <authorList>
            <person name="Koutsovoulos G."/>
            <person name="Danchin GJ E."/>
        </authorList>
    </citation>
    <scope>NUCLEOTIDE SEQUENCE [LARGE SCALE GENOMIC DNA]</scope>
</reference>
<proteinExistence type="predicted"/>